<keyword evidence="3" id="KW-1185">Reference proteome</keyword>
<comment type="caution">
    <text evidence="2">The sequence shown here is derived from an EMBL/GenBank/DDBJ whole genome shotgun (WGS) entry which is preliminary data.</text>
</comment>
<dbReference type="EMBL" id="VRLW01000005">
    <property type="protein sequence ID" value="KAA1257082.1"/>
    <property type="molecule type" value="Genomic_DNA"/>
</dbReference>
<name>A0A5B1C9X9_9BACT</name>
<dbReference type="Proteomes" id="UP000322699">
    <property type="component" value="Unassembled WGS sequence"/>
</dbReference>
<feature type="region of interest" description="Disordered" evidence="1">
    <location>
        <begin position="36"/>
        <end position="70"/>
    </location>
</feature>
<evidence type="ECO:0000313" key="3">
    <source>
        <dbReference type="Proteomes" id="UP000322699"/>
    </source>
</evidence>
<sequence length="140" mass="15567">MTCTGVAVVSFSICLQIVCRHPVMSTVIRLNRGHLLPSSRPAGHNQRTTNAQPTHNQRTANTALPRRSTNTQVPTALRGINQRLNYKSRPTPMCRMHCVAPTNACIRALDLLSLAKTCLTNETLLRFKQGDCHLRGRSPR</sequence>
<reference evidence="2 3" key="1">
    <citation type="submission" date="2019-08" db="EMBL/GenBank/DDBJ databases">
        <title>Deep-cultivation of Planctomycetes and their phenomic and genomic characterization uncovers novel biology.</title>
        <authorList>
            <person name="Wiegand S."/>
            <person name="Jogler M."/>
            <person name="Boedeker C."/>
            <person name="Pinto D."/>
            <person name="Vollmers J."/>
            <person name="Rivas-Marin E."/>
            <person name="Kohn T."/>
            <person name="Peeters S.H."/>
            <person name="Heuer A."/>
            <person name="Rast P."/>
            <person name="Oberbeckmann S."/>
            <person name="Bunk B."/>
            <person name="Jeske O."/>
            <person name="Meyerdierks A."/>
            <person name="Storesund J.E."/>
            <person name="Kallscheuer N."/>
            <person name="Luecker S."/>
            <person name="Lage O.M."/>
            <person name="Pohl T."/>
            <person name="Merkel B.J."/>
            <person name="Hornburger P."/>
            <person name="Mueller R.-W."/>
            <person name="Bruemmer F."/>
            <person name="Labrenz M."/>
            <person name="Spormann A.M."/>
            <person name="Op Den Camp H."/>
            <person name="Overmann J."/>
            <person name="Amann R."/>
            <person name="Jetten M.S.M."/>
            <person name="Mascher T."/>
            <person name="Medema M.H."/>
            <person name="Devos D.P."/>
            <person name="Kaster A.-K."/>
            <person name="Ovreas L."/>
            <person name="Rohde M."/>
            <person name="Galperin M.Y."/>
            <person name="Jogler C."/>
        </authorList>
    </citation>
    <scope>NUCLEOTIDE SEQUENCE [LARGE SCALE GENOMIC DNA]</scope>
    <source>
        <strain evidence="2 3">LF1</strain>
    </source>
</reference>
<proteinExistence type="predicted"/>
<gene>
    <name evidence="2" type="ORF">LF1_56440</name>
</gene>
<dbReference type="AlphaFoldDB" id="A0A5B1C9X9"/>
<organism evidence="2 3">
    <name type="scientific">Rubripirellula obstinata</name>
    <dbReference type="NCBI Taxonomy" id="406547"/>
    <lineage>
        <taxon>Bacteria</taxon>
        <taxon>Pseudomonadati</taxon>
        <taxon>Planctomycetota</taxon>
        <taxon>Planctomycetia</taxon>
        <taxon>Pirellulales</taxon>
        <taxon>Pirellulaceae</taxon>
        <taxon>Rubripirellula</taxon>
    </lineage>
</organism>
<feature type="compositionally biased region" description="Polar residues" evidence="1">
    <location>
        <begin position="45"/>
        <end position="70"/>
    </location>
</feature>
<accession>A0A5B1C9X9</accession>
<evidence type="ECO:0000313" key="2">
    <source>
        <dbReference type="EMBL" id="KAA1257082.1"/>
    </source>
</evidence>
<protein>
    <submittedName>
        <fullName evidence="2">Uncharacterized protein</fullName>
    </submittedName>
</protein>
<evidence type="ECO:0000256" key="1">
    <source>
        <dbReference type="SAM" id="MobiDB-lite"/>
    </source>
</evidence>